<dbReference type="HOGENOM" id="CLU_3388997_0_0_3"/>
<dbReference type="STRING" id="43989.cce_2292"/>
<organism evidence="1 2">
    <name type="scientific">Crocosphaera subtropica (strain ATCC 51142 / BH68)</name>
    <name type="common">Cyanothece sp. (strain ATCC 51142)</name>
    <dbReference type="NCBI Taxonomy" id="43989"/>
    <lineage>
        <taxon>Bacteria</taxon>
        <taxon>Bacillati</taxon>
        <taxon>Cyanobacteriota</taxon>
        <taxon>Cyanophyceae</taxon>
        <taxon>Oscillatoriophycideae</taxon>
        <taxon>Chroococcales</taxon>
        <taxon>Aphanothecaceae</taxon>
        <taxon>Crocosphaera</taxon>
        <taxon>Crocosphaera subtropica</taxon>
    </lineage>
</organism>
<dbReference type="Proteomes" id="UP000001203">
    <property type="component" value="Chromosome circular"/>
</dbReference>
<accession>B1WQD1</accession>
<dbReference type="EMBL" id="CP000806">
    <property type="protein sequence ID" value="ACB51642.1"/>
    <property type="molecule type" value="Genomic_DNA"/>
</dbReference>
<gene>
    <name evidence="1" type="ordered locus">cce_2292</name>
</gene>
<evidence type="ECO:0000313" key="2">
    <source>
        <dbReference type="Proteomes" id="UP000001203"/>
    </source>
</evidence>
<dbReference type="AlphaFoldDB" id="B1WQD1"/>
<protein>
    <submittedName>
        <fullName evidence="1">Uncharacterized protein</fullName>
    </submittedName>
</protein>
<evidence type="ECO:0000313" key="1">
    <source>
        <dbReference type="EMBL" id="ACB51642.1"/>
    </source>
</evidence>
<dbReference type="KEGG" id="cyt:cce_2292"/>
<keyword evidence="2" id="KW-1185">Reference proteome</keyword>
<proteinExistence type="predicted"/>
<name>B1WQD1_CROS5</name>
<reference evidence="1 2" key="1">
    <citation type="journal article" date="2008" name="Proc. Natl. Acad. Sci. U.S.A.">
        <title>The genome of Cyanothece 51142, a unicellular diazotrophic cyanobacterium important in the marine nitrogen cycle.</title>
        <authorList>
            <person name="Welsh E.A."/>
            <person name="Liberton M."/>
            <person name="Stoeckel J."/>
            <person name="Loh T."/>
            <person name="Elvitigala T."/>
            <person name="Wang C."/>
            <person name="Wollam A."/>
            <person name="Fulton R.S."/>
            <person name="Clifton S.W."/>
            <person name="Jacobs J.M."/>
            <person name="Aurora R."/>
            <person name="Ghosh B.K."/>
            <person name="Sherman L.A."/>
            <person name="Smith R.D."/>
            <person name="Wilson R.K."/>
            <person name="Pakrasi H.B."/>
        </authorList>
    </citation>
    <scope>NUCLEOTIDE SEQUENCE [LARGE SCALE GENOMIC DNA]</scope>
    <source>
        <strain evidence="2">ATCC 51142 / BH68</strain>
    </source>
</reference>
<sequence>MVFLEMGLPPYSLLTIEIISSGKQRSQGTQGR</sequence>